<evidence type="ECO:0000313" key="2">
    <source>
        <dbReference type="Proteomes" id="UP000017836"/>
    </source>
</evidence>
<dbReference type="Gramene" id="ERN16764">
    <property type="protein sequence ID" value="ERN16764"/>
    <property type="gene ID" value="AMTR_s00057p00052440"/>
</dbReference>
<dbReference type="InterPro" id="IPR011990">
    <property type="entry name" value="TPR-like_helical_dom_sf"/>
</dbReference>
<dbReference type="AlphaFoldDB" id="U5D2V6"/>
<name>U5D2V6_AMBTC</name>
<proteinExistence type="predicted"/>
<gene>
    <name evidence="1" type="ORF">AMTR_s00057p00052440</name>
</gene>
<dbReference type="Proteomes" id="UP000017836">
    <property type="component" value="Unassembled WGS sequence"/>
</dbReference>
<dbReference type="KEGG" id="atr:18445089"/>
<reference evidence="2" key="1">
    <citation type="journal article" date="2013" name="Science">
        <title>The Amborella genome and the evolution of flowering plants.</title>
        <authorList>
            <consortium name="Amborella Genome Project"/>
        </authorList>
    </citation>
    <scope>NUCLEOTIDE SEQUENCE [LARGE SCALE GENOMIC DNA]</scope>
</reference>
<keyword evidence="2" id="KW-1185">Reference proteome</keyword>
<evidence type="ECO:0000313" key="1">
    <source>
        <dbReference type="EMBL" id="ERN16764.1"/>
    </source>
</evidence>
<dbReference type="OrthoDB" id="1903421at2759"/>
<sequence>MSSSPTSQAEKKPWWLSNKKVAEKHLKDARVLLSSQDPTDISTALNLLDAALSLYPKWELAMELKARTLLYLRRFKDIAIMLQDDIPSFKYSENQESETSQSLSREKVKLLSETNPSHYSENPAFKCFSISDLKKKVLSGLYKRCAKEQEWRYTILGQALFHLGLMEDAMVLLQAGKRVASANFRRESGNISDDKFSAENFPSIELEPSTQMLCNIKLLLRRKAAGLAALEAGLYSEAIRHFSKIVDGRRGTPSQFATECYMHRATAYRLAGRIPDSLADCNRALALEPTSIGALATRAELFESVRCMTESVQDLEHLKLLYDSVLRGDRKPWRTARTFGIRDVSSRAKALGLKLCEMKGRVDYRENVDYHALVGVRRGCTRSEVERAHLVLCLRHRPDRAAQFVDRLELSDERDAETVRDQSRMSALLLFRLLQKAYSAVMASVMDEEAAERQRKRAMAAAVQPILQPVQAVQEPVPDPVDTGGRFTGVKPENVVFSGAFCRDLAAVGGLLSRCHMAVTYEAMSC</sequence>
<dbReference type="PANTHER" id="PTHR46816">
    <property type="entry name" value="OS01G0273500 PROTEIN"/>
    <property type="match status" value="1"/>
</dbReference>
<accession>U5D2V6</accession>
<dbReference type="InterPro" id="IPR019734">
    <property type="entry name" value="TPR_rpt"/>
</dbReference>
<organism evidence="1 2">
    <name type="scientific">Amborella trichopoda</name>
    <dbReference type="NCBI Taxonomy" id="13333"/>
    <lineage>
        <taxon>Eukaryota</taxon>
        <taxon>Viridiplantae</taxon>
        <taxon>Streptophyta</taxon>
        <taxon>Embryophyta</taxon>
        <taxon>Tracheophyta</taxon>
        <taxon>Spermatophyta</taxon>
        <taxon>Magnoliopsida</taxon>
        <taxon>Amborellales</taxon>
        <taxon>Amborellaceae</taxon>
        <taxon>Amborella</taxon>
    </lineage>
</organism>
<evidence type="ECO:0008006" key="3">
    <source>
        <dbReference type="Google" id="ProtNLM"/>
    </source>
</evidence>
<dbReference type="EMBL" id="KI392405">
    <property type="protein sequence ID" value="ERN16764.1"/>
    <property type="molecule type" value="Genomic_DNA"/>
</dbReference>
<dbReference type="Gene3D" id="1.25.40.10">
    <property type="entry name" value="Tetratricopeptide repeat domain"/>
    <property type="match status" value="1"/>
</dbReference>
<protein>
    <recommendedName>
        <fullName evidence="3">J domain-containing protein</fullName>
    </recommendedName>
</protein>
<dbReference type="PANTHER" id="PTHR46816:SF1">
    <property type="entry name" value="TETRATRICOPEPTIDE REPEAT (TPR)-LIKE SUPERFAMILY PROTEIN"/>
    <property type="match status" value="1"/>
</dbReference>
<dbReference type="SUPFAM" id="SSF46565">
    <property type="entry name" value="Chaperone J-domain"/>
    <property type="match status" value="1"/>
</dbReference>
<dbReference type="HOGENOM" id="CLU_021820_0_0_1"/>
<dbReference type="SMART" id="SM00028">
    <property type="entry name" value="TPR"/>
    <property type="match status" value="2"/>
</dbReference>
<dbReference type="SUPFAM" id="SSF48452">
    <property type="entry name" value="TPR-like"/>
    <property type="match status" value="1"/>
</dbReference>
<dbReference type="InterPro" id="IPR036869">
    <property type="entry name" value="J_dom_sf"/>
</dbReference>
<dbReference type="OMA" id="SFQGVFC"/>
<dbReference type="eggNOG" id="ENOG502QPYD">
    <property type="taxonomic scope" value="Eukaryota"/>
</dbReference>